<evidence type="ECO:0000313" key="2">
    <source>
        <dbReference type="Proteomes" id="UP000249915"/>
    </source>
</evidence>
<gene>
    <name evidence="1" type="ORF">BAY60_09445</name>
</gene>
<dbReference type="Proteomes" id="UP000249915">
    <property type="component" value="Unassembled WGS sequence"/>
</dbReference>
<name>A0A2V4BBP2_9PSEU</name>
<dbReference type="Pfam" id="PF06224">
    <property type="entry name" value="AlkZ-like"/>
    <property type="match status" value="1"/>
</dbReference>
<dbReference type="EMBL" id="MASW01000001">
    <property type="protein sequence ID" value="PXY32471.1"/>
    <property type="molecule type" value="Genomic_DNA"/>
</dbReference>
<accession>A0A2V4BBP2</accession>
<reference evidence="1 2" key="1">
    <citation type="submission" date="2016-07" db="EMBL/GenBank/DDBJ databases">
        <title>Draft genome sequence of Prauserella muralis DSM 45305, isolated from a mould-covered wall in an indoor environment.</title>
        <authorList>
            <person name="Ruckert C."/>
            <person name="Albersmeier A."/>
            <person name="Jiang C.-L."/>
            <person name="Jiang Y."/>
            <person name="Kalinowski J."/>
            <person name="Schneider O."/>
            <person name="Winkler A."/>
            <person name="Zotchev S.B."/>
        </authorList>
    </citation>
    <scope>NUCLEOTIDE SEQUENCE [LARGE SCALE GENOMIC DNA]</scope>
    <source>
        <strain evidence="1 2">DSM 45305</strain>
    </source>
</reference>
<dbReference type="RefSeq" id="WP_112280500.1">
    <property type="nucleotide sequence ID" value="NZ_MASW01000001.1"/>
</dbReference>
<organism evidence="1 2">
    <name type="scientific">Prauserella muralis</name>
    <dbReference type="NCBI Taxonomy" id="588067"/>
    <lineage>
        <taxon>Bacteria</taxon>
        <taxon>Bacillati</taxon>
        <taxon>Actinomycetota</taxon>
        <taxon>Actinomycetes</taxon>
        <taxon>Pseudonocardiales</taxon>
        <taxon>Pseudonocardiaceae</taxon>
        <taxon>Prauserella</taxon>
    </lineage>
</organism>
<dbReference type="AlphaFoldDB" id="A0A2V4BBP2"/>
<comment type="caution">
    <text evidence="1">The sequence shown here is derived from an EMBL/GenBank/DDBJ whole genome shotgun (WGS) entry which is preliminary data.</text>
</comment>
<dbReference type="PANTHER" id="PTHR38479">
    <property type="entry name" value="LMO0824 PROTEIN"/>
    <property type="match status" value="1"/>
</dbReference>
<dbReference type="InterPro" id="IPR009351">
    <property type="entry name" value="AlkZ-like"/>
</dbReference>
<proteinExistence type="predicted"/>
<sequence>MLDVDRKQVLAYRIAAHGLHREDDDAGALGVFDLGVQDVTQRDTAALALAARLPGPPPSLADDDRFVLAWTHRGAPHYHRAEAFPALIRALLPVDDADAEARMLWQRKEVAAVGMPAKEVLLTAARAMRKVVTTPMTKGAASAAVTRVIPEGLSRWCRPCQATHIHEQLMRLATPLAGIRLEAGVHPATLAPLKGRPRIPATTDVATATATVASYLRLHGPATAADAAGFVGTTRATVEKHLWPGDLTEVRMDGRARYLPAGAVAALEHPPEPTPVRLLPPWDPYLQARDRALLVPDKAHQKQLWKILGNPGAVLADGELAGAWRTKSSGKRLDVTVTALLPLRKAVRAEVEAEAERVAAVRGLTGARVSWS</sequence>
<keyword evidence="2" id="KW-1185">Reference proteome</keyword>
<dbReference type="PANTHER" id="PTHR38479:SF2">
    <property type="entry name" value="WINGED HELIX DNA-BINDING DOMAIN-CONTAINING PROTEIN"/>
    <property type="match status" value="1"/>
</dbReference>
<dbReference type="OrthoDB" id="9148135at2"/>
<protein>
    <submittedName>
        <fullName evidence="1">Uncharacterized protein</fullName>
    </submittedName>
</protein>
<evidence type="ECO:0000313" key="1">
    <source>
        <dbReference type="EMBL" id="PXY32471.1"/>
    </source>
</evidence>